<keyword evidence="3" id="KW-1003">Cell membrane</keyword>
<feature type="domain" description="ABC transporter" evidence="12">
    <location>
        <begin position="341"/>
        <end position="579"/>
    </location>
</feature>
<evidence type="ECO:0000256" key="9">
    <source>
        <dbReference type="ARBA" id="ARBA00061644"/>
    </source>
</evidence>
<dbReference type="Gene3D" id="1.20.1560.10">
    <property type="entry name" value="ABC transporter type 1, transmembrane domain"/>
    <property type="match status" value="2"/>
</dbReference>
<dbReference type="InterPro" id="IPR027417">
    <property type="entry name" value="P-loop_NTPase"/>
</dbReference>
<dbReference type="PROSITE" id="PS00211">
    <property type="entry name" value="ABC_TRANSPORTER_1"/>
    <property type="match status" value="1"/>
</dbReference>
<dbReference type="Pfam" id="PF00664">
    <property type="entry name" value="ABC_membrane"/>
    <property type="match status" value="2"/>
</dbReference>
<dbReference type="OrthoDB" id="9806127at2"/>
<feature type="transmembrane region" description="Helical" evidence="11">
    <location>
        <begin position="840"/>
        <end position="859"/>
    </location>
</feature>
<evidence type="ECO:0000256" key="10">
    <source>
        <dbReference type="SAM" id="MobiDB-lite"/>
    </source>
</evidence>
<feature type="domain" description="ABC transporter" evidence="12">
    <location>
        <begin position="1017"/>
        <end position="1252"/>
    </location>
</feature>
<evidence type="ECO:0000259" key="13">
    <source>
        <dbReference type="PROSITE" id="PS50929"/>
    </source>
</evidence>
<evidence type="ECO:0000256" key="4">
    <source>
        <dbReference type="ARBA" id="ARBA00022692"/>
    </source>
</evidence>
<feature type="domain" description="ABC transmembrane type-1" evidence="13">
    <location>
        <begin position="28"/>
        <end position="307"/>
    </location>
</feature>
<dbReference type="EMBL" id="QQNA01000417">
    <property type="protein sequence ID" value="RDG30936.1"/>
    <property type="molecule type" value="Genomic_DNA"/>
</dbReference>
<feature type="transmembrane region" description="Helical" evidence="11">
    <location>
        <begin position="950"/>
        <end position="969"/>
    </location>
</feature>
<dbReference type="Pfam" id="PF00005">
    <property type="entry name" value="ABC_tran"/>
    <property type="match status" value="2"/>
</dbReference>
<feature type="transmembrane region" description="Helical" evidence="11">
    <location>
        <begin position="698"/>
        <end position="715"/>
    </location>
</feature>
<comment type="subcellular location">
    <subcellularLocation>
        <location evidence="1">Cell membrane</location>
        <topology evidence="1">Multi-pass membrane protein</topology>
    </subcellularLocation>
</comment>
<protein>
    <submittedName>
        <fullName evidence="14">ATP-binding cassette domain-containing protein</fullName>
    </submittedName>
</protein>
<comment type="caution">
    <text evidence="14">The sequence shown here is derived from an EMBL/GenBank/DDBJ whole genome shotgun (WGS) entry which is preliminary data.</text>
</comment>
<dbReference type="InterPro" id="IPR036640">
    <property type="entry name" value="ABC1_TM_sf"/>
</dbReference>
<dbReference type="PROSITE" id="PS50893">
    <property type="entry name" value="ABC_TRANSPORTER_2"/>
    <property type="match status" value="2"/>
</dbReference>
<feature type="region of interest" description="Disordered" evidence="10">
    <location>
        <begin position="1253"/>
        <end position="1285"/>
    </location>
</feature>
<dbReference type="CDD" id="cd18546">
    <property type="entry name" value="ABC_6TM_Rv0194_D2_like"/>
    <property type="match status" value="1"/>
</dbReference>
<accession>A0A370ATY7</accession>
<name>A0A370ATY7_9ACTN</name>
<evidence type="ECO:0000256" key="7">
    <source>
        <dbReference type="ARBA" id="ARBA00022989"/>
    </source>
</evidence>
<dbReference type="Proteomes" id="UP000253741">
    <property type="component" value="Unassembled WGS sequence"/>
</dbReference>
<feature type="transmembrane region" description="Helical" evidence="11">
    <location>
        <begin position="735"/>
        <end position="754"/>
    </location>
</feature>
<dbReference type="SMART" id="SM00382">
    <property type="entry name" value="AAA"/>
    <property type="match status" value="2"/>
</dbReference>
<evidence type="ECO:0000256" key="5">
    <source>
        <dbReference type="ARBA" id="ARBA00022741"/>
    </source>
</evidence>
<comment type="similarity">
    <text evidence="9">Belongs to the ABC transporter superfamily. Lipid exporter (TC 3.A.1.106) family.</text>
</comment>
<reference evidence="14 15" key="1">
    <citation type="submission" date="2018-07" db="EMBL/GenBank/DDBJ databases">
        <title>Streptomyces species from bats.</title>
        <authorList>
            <person name="Dunlap C."/>
        </authorList>
    </citation>
    <scope>NUCLEOTIDE SEQUENCE [LARGE SCALE GENOMIC DNA]</scope>
    <source>
        <strain evidence="14 15">AC230</strain>
    </source>
</reference>
<dbReference type="InterPro" id="IPR017871">
    <property type="entry name" value="ABC_transporter-like_CS"/>
</dbReference>
<dbReference type="InterPro" id="IPR039421">
    <property type="entry name" value="Type_1_exporter"/>
</dbReference>
<feature type="transmembrane region" description="Helical" evidence="11">
    <location>
        <begin position="814"/>
        <end position="834"/>
    </location>
</feature>
<keyword evidence="7 11" id="KW-1133">Transmembrane helix</keyword>
<dbReference type="InterPro" id="IPR003439">
    <property type="entry name" value="ABC_transporter-like_ATP-bd"/>
</dbReference>
<dbReference type="FunFam" id="3.40.50.300:FF:000299">
    <property type="entry name" value="ABC transporter ATP-binding protein/permease"/>
    <property type="match status" value="2"/>
</dbReference>
<feature type="transmembrane region" description="Helical" evidence="11">
    <location>
        <begin position="162"/>
        <end position="180"/>
    </location>
</feature>
<evidence type="ECO:0000313" key="15">
    <source>
        <dbReference type="Proteomes" id="UP000253741"/>
    </source>
</evidence>
<feature type="transmembrane region" description="Helical" evidence="11">
    <location>
        <begin position="278"/>
        <end position="299"/>
    </location>
</feature>
<keyword evidence="6 14" id="KW-0067">ATP-binding</keyword>
<dbReference type="PROSITE" id="PS50929">
    <property type="entry name" value="ABC_TM1F"/>
    <property type="match status" value="2"/>
</dbReference>
<dbReference type="CDD" id="cd18543">
    <property type="entry name" value="ABC_6TM_Rv0194_D1_like"/>
    <property type="match status" value="1"/>
</dbReference>
<evidence type="ECO:0000256" key="3">
    <source>
        <dbReference type="ARBA" id="ARBA00022475"/>
    </source>
</evidence>
<dbReference type="PANTHER" id="PTHR43394">
    <property type="entry name" value="ATP-DEPENDENT PERMEASE MDL1, MITOCHONDRIAL"/>
    <property type="match status" value="1"/>
</dbReference>
<keyword evidence="5" id="KW-0547">Nucleotide-binding</keyword>
<dbReference type="Gene3D" id="3.40.50.300">
    <property type="entry name" value="P-loop containing nucleotide triphosphate hydrolases"/>
    <property type="match status" value="2"/>
</dbReference>
<evidence type="ECO:0000256" key="11">
    <source>
        <dbReference type="SAM" id="Phobius"/>
    </source>
</evidence>
<gene>
    <name evidence="14" type="ORF">DVH02_33795</name>
</gene>
<sequence>MLNGSRPPLGGPRRLMAACRTHPGLLTAVLLSSVFGTGLEAFGPMLAGLAVNDAVAGHTHRVGVLAAILCVLAVVQFGAEFTRRFTAGKLALAVQHRLRTEVFGSVQRYDGVKQDALRTGQVVSRANSDLQQIQVMLGMLPIPIGVTALFVVSVAAMLWLSAPLTLVALLVVPTLAFTAARSRARMVPATRDAQAHAAVLAEHVEETVTGVRVVKGFGQEDRETARFGGAARTLFGRRVRLARLQATVTAIMSALPAAGQVGILALGGWLALRGTIDAGTFLAFAGYLTLLAGPAKLLANFTVTAQQARAAAERVYELIDATPDITDAPHAKDVPAGPLAFELRDVTFGYAPSDPVLTGVSLTVLPGETLAVVGPPGSGKSTVSLLLGRFYDPQSGSVRIGAADATTDIRDIRLASLRTAVGSVFEDPFLFSCSVRDNIAHGRPEATDAQVRAAARAADADGFISALADGYDTEVGERGAQLSGGQRQRIALARALLTDPRLLVLDDATSAVDPATEAVIQTALRTACAERTTILIAHRRSTLALADRIAVLDAGRLVDLGTEAELTERCALFGQLLAGPSGSLDERVDVRPATRALGITPELWPEPVAPGDGGLFARPPQNANPSPHLDPSQDANPDTSPNPPQDANPHPDPHPDPAQDANPAQDPDEHPDLDEAELRTPRPGVTLAGLLRPVRGPLLVGLLLLVLETSAGVALPQFVRHGLDDGVGAGSGGVLALYVALAATGVLVAFAALASQGRITRRAGERVLYGLRVRSFAHLQRLGLDFYERERGGQIMTRVVNDIEALASFLQSNLLTSVASVATVAGVVCAMIVVHPPLALAALALLPLILAATLVFWRLSSAAYDDARKSIGQVNSSLQENVSGLRTSQAQAREDGAARDFGRLSDAYRTARLRAQRYAAIYFPSINLTAELSRALVLLVGAHQVARGDISSGVLVAFMLYLGMFFAPIQQLSLAFDSYQQASVGLRRIVELLRLEPSVPHEPADPAPLPRRLSGAVELTGVGHRYPGADRPSLSGAELVIEPGRTVALVGETGAGKSTVVKLLGRFYDPTEGSVTVDGVDLRRWPASAYRRLIGYVPQEAHLFTGDIASNIRYGRPDATDAEVEAAARSVGALGVIAALPHGFRQPVGERGQSLSAGQRQLIALARAELVDPGILLLDEATASLDPATEQAVVQAQERLARRRTTVVVAHRMTTASRADLIAVLDRGRIVEQGTHAELVAAQGAYARLWRHAGGTHPAPAGPRDADSPADSRPAESRAADSPAT</sequence>
<feature type="transmembrane region" description="Helical" evidence="11">
    <location>
        <begin position="60"/>
        <end position="79"/>
    </location>
</feature>
<evidence type="ECO:0000313" key="14">
    <source>
        <dbReference type="EMBL" id="RDG30936.1"/>
    </source>
</evidence>
<feature type="transmembrane region" description="Helical" evidence="11">
    <location>
        <begin position="247"/>
        <end position="272"/>
    </location>
</feature>
<dbReference type="InterPro" id="IPR011527">
    <property type="entry name" value="ABC1_TM_dom"/>
</dbReference>
<evidence type="ECO:0000256" key="1">
    <source>
        <dbReference type="ARBA" id="ARBA00004651"/>
    </source>
</evidence>
<dbReference type="GO" id="GO:0015421">
    <property type="term" value="F:ABC-type oligopeptide transporter activity"/>
    <property type="evidence" value="ECO:0007669"/>
    <property type="project" value="TreeGrafter"/>
</dbReference>
<dbReference type="GO" id="GO:0016887">
    <property type="term" value="F:ATP hydrolysis activity"/>
    <property type="evidence" value="ECO:0007669"/>
    <property type="project" value="InterPro"/>
</dbReference>
<organism evidence="14 15">
    <name type="scientific">Streptomyces corynorhini</name>
    <dbReference type="NCBI Taxonomy" id="2282652"/>
    <lineage>
        <taxon>Bacteria</taxon>
        <taxon>Bacillati</taxon>
        <taxon>Actinomycetota</taxon>
        <taxon>Actinomycetes</taxon>
        <taxon>Kitasatosporales</taxon>
        <taxon>Streptomycetaceae</taxon>
        <taxon>Streptomyces</taxon>
    </lineage>
</organism>
<keyword evidence="8 11" id="KW-0472">Membrane</keyword>
<keyword evidence="15" id="KW-1185">Reference proteome</keyword>
<proteinExistence type="inferred from homology"/>
<feature type="domain" description="ABC transmembrane type-1" evidence="13">
    <location>
        <begin position="699"/>
        <end position="981"/>
    </location>
</feature>
<feature type="transmembrane region" description="Helical" evidence="11">
    <location>
        <begin position="135"/>
        <end position="156"/>
    </location>
</feature>
<dbReference type="InterPro" id="IPR003593">
    <property type="entry name" value="AAA+_ATPase"/>
</dbReference>
<keyword evidence="4 11" id="KW-0812">Transmembrane</keyword>
<evidence type="ECO:0000256" key="2">
    <source>
        <dbReference type="ARBA" id="ARBA00022448"/>
    </source>
</evidence>
<evidence type="ECO:0000256" key="8">
    <source>
        <dbReference type="ARBA" id="ARBA00023136"/>
    </source>
</evidence>
<dbReference type="SUPFAM" id="SSF90123">
    <property type="entry name" value="ABC transporter transmembrane region"/>
    <property type="match status" value="2"/>
</dbReference>
<dbReference type="PANTHER" id="PTHR43394:SF1">
    <property type="entry name" value="ATP-BINDING CASSETTE SUB-FAMILY B MEMBER 10, MITOCHONDRIAL"/>
    <property type="match status" value="1"/>
</dbReference>
<keyword evidence="2" id="KW-0813">Transport</keyword>
<dbReference type="GO" id="GO:0005886">
    <property type="term" value="C:plasma membrane"/>
    <property type="evidence" value="ECO:0007669"/>
    <property type="project" value="UniProtKB-SubCell"/>
</dbReference>
<feature type="region of interest" description="Disordered" evidence="10">
    <location>
        <begin position="601"/>
        <end position="681"/>
    </location>
</feature>
<dbReference type="GO" id="GO:0005524">
    <property type="term" value="F:ATP binding"/>
    <property type="evidence" value="ECO:0007669"/>
    <property type="project" value="UniProtKB-KW"/>
</dbReference>
<evidence type="ECO:0000256" key="6">
    <source>
        <dbReference type="ARBA" id="ARBA00022840"/>
    </source>
</evidence>
<dbReference type="SUPFAM" id="SSF52540">
    <property type="entry name" value="P-loop containing nucleoside triphosphate hydrolases"/>
    <property type="match status" value="2"/>
</dbReference>
<evidence type="ECO:0000259" key="12">
    <source>
        <dbReference type="PROSITE" id="PS50893"/>
    </source>
</evidence>